<dbReference type="PIRSF" id="PIRSF017082">
    <property type="entry name" value="YflP"/>
    <property type="match status" value="1"/>
</dbReference>
<dbReference type="PROSITE" id="PS51257">
    <property type="entry name" value="PROKAR_LIPOPROTEIN"/>
    <property type="match status" value="1"/>
</dbReference>
<accession>A0A858ZT20</accession>
<reference evidence="3 4" key="1">
    <citation type="submission" date="2020-05" db="EMBL/GenBank/DDBJ databases">
        <title>Complete genome sequence of Alicycliphilus denitrificans DP3.</title>
        <authorList>
            <person name="Chen X."/>
        </authorList>
    </citation>
    <scope>NUCLEOTIDE SEQUENCE [LARGE SCALE GENOMIC DNA]</scope>
    <source>
        <strain evidence="3 4">DP3</strain>
    </source>
</reference>
<dbReference type="Pfam" id="PF03401">
    <property type="entry name" value="TctC"/>
    <property type="match status" value="1"/>
</dbReference>
<dbReference type="InterPro" id="IPR005064">
    <property type="entry name" value="BUG"/>
</dbReference>
<dbReference type="AlphaFoldDB" id="A0A858ZT20"/>
<evidence type="ECO:0000313" key="4">
    <source>
        <dbReference type="Proteomes" id="UP000500755"/>
    </source>
</evidence>
<sequence length="325" mass="34255">MCPRRISLACALLAAAASGAAFAQASAAFSCKIVKFVVPYPPGGSSDLLARMLVPGMNKLLDTTVVVENKAGAVGNIGTAQVSAAESDGCTWLLGNSSNIVVSRNLYKLTHDPVEYLKPVAEAAAVPMVLYVNANLPVKTFDEFIALLRKNPGKYSYASPGSGSTHQLLTEMMKIEFGLQAEHIPYKGSGPAIQDVIAGHVAFAFEGTSAIAPHVAGGKVKALATTGAARSNVLSTVPTMKELGHPKFVATNWYGVFVPAKTPDALVARLNAGLRQVVKSPEIVESLRKLDSRASDLDAAGFARFVQEEIPFWKSLADQTGVKVD</sequence>
<evidence type="ECO:0000256" key="2">
    <source>
        <dbReference type="SAM" id="SignalP"/>
    </source>
</evidence>
<feature type="chain" id="PRO_5032554590" evidence="2">
    <location>
        <begin position="24"/>
        <end position="325"/>
    </location>
</feature>
<dbReference type="CDD" id="cd07012">
    <property type="entry name" value="PBP2_Bug_TTT"/>
    <property type="match status" value="1"/>
</dbReference>
<name>A0A858ZT20_9BURK</name>
<dbReference type="SUPFAM" id="SSF53850">
    <property type="entry name" value="Periplasmic binding protein-like II"/>
    <property type="match status" value="1"/>
</dbReference>
<proteinExistence type="inferred from homology"/>
<protein>
    <submittedName>
        <fullName evidence="3">Tripartite tricarboxylate transporter substrate binding protein</fullName>
    </submittedName>
</protein>
<dbReference type="EMBL" id="CP051298">
    <property type="protein sequence ID" value="QKD43692.1"/>
    <property type="molecule type" value="Genomic_DNA"/>
</dbReference>
<organism evidence="3 4">
    <name type="scientific">Alicycliphilus denitrificans</name>
    <dbReference type="NCBI Taxonomy" id="179636"/>
    <lineage>
        <taxon>Bacteria</taxon>
        <taxon>Pseudomonadati</taxon>
        <taxon>Pseudomonadota</taxon>
        <taxon>Betaproteobacteria</taxon>
        <taxon>Burkholderiales</taxon>
        <taxon>Comamonadaceae</taxon>
        <taxon>Alicycliphilus</taxon>
    </lineage>
</organism>
<dbReference type="PANTHER" id="PTHR42928:SF5">
    <property type="entry name" value="BLR1237 PROTEIN"/>
    <property type="match status" value="1"/>
</dbReference>
<dbReference type="RefSeq" id="WP_013518595.1">
    <property type="nucleotide sequence ID" value="NZ_CP051298.1"/>
</dbReference>
<dbReference type="Proteomes" id="UP000500755">
    <property type="component" value="Chromosome"/>
</dbReference>
<dbReference type="Gene3D" id="3.40.190.10">
    <property type="entry name" value="Periplasmic binding protein-like II"/>
    <property type="match status" value="1"/>
</dbReference>
<evidence type="ECO:0000313" key="3">
    <source>
        <dbReference type="EMBL" id="QKD43692.1"/>
    </source>
</evidence>
<evidence type="ECO:0000256" key="1">
    <source>
        <dbReference type="ARBA" id="ARBA00006987"/>
    </source>
</evidence>
<comment type="similarity">
    <text evidence="1">Belongs to the UPF0065 (bug) family.</text>
</comment>
<gene>
    <name evidence="3" type="ORF">HF896_08735</name>
</gene>
<feature type="signal peptide" evidence="2">
    <location>
        <begin position="1"/>
        <end position="23"/>
    </location>
</feature>
<dbReference type="InterPro" id="IPR042100">
    <property type="entry name" value="Bug_dom1"/>
</dbReference>
<dbReference type="Gene3D" id="3.40.190.150">
    <property type="entry name" value="Bordetella uptake gene, domain 1"/>
    <property type="match status" value="1"/>
</dbReference>
<keyword evidence="2" id="KW-0732">Signal</keyword>
<dbReference type="PANTHER" id="PTHR42928">
    <property type="entry name" value="TRICARBOXYLATE-BINDING PROTEIN"/>
    <property type="match status" value="1"/>
</dbReference>